<dbReference type="OrthoDB" id="1861518at2759"/>
<feature type="region of interest" description="Disordered" evidence="1">
    <location>
        <begin position="1"/>
        <end position="28"/>
    </location>
</feature>
<evidence type="ECO:0000256" key="1">
    <source>
        <dbReference type="SAM" id="MobiDB-lite"/>
    </source>
</evidence>
<protein>
    <submittedName>
        <fullName evidence="2">Uncharacterized protein</fullName>
    </submittedName>
</protein>
<reference evidence="2 3" key="1">
    <citation type="journal article" date="2014" name="Nat. Commun.">
        <title>Klebsormidium flaccidum genome reveals primary factors for plant terrestrial adaptation.</title>
        <authorList>
            <person name="Hori K."/>
            <person name="Maruyama F."/>
            <person name="Fujisawa T."/>
            <person name="Togashi T."/>
            <person name="Yamamoto N."/>
            <person name="Seo M."/>
            <person name="Sato S."/>
            <person name="Yamada T."/>
            <person name="Mori H."/>
            <person name="Tajima N."/>
            <person name="Moriyama T."/>
            <person name="Ikeuchi M."/>
            <person name="Watanabe M."/>
            <person name="Wada H."/>
            <person name="Kobayashi K."/>
            <person name="Saito M."/>
            <person name="Masuda T."/>
            <person name="Sasaki-Sekimoto Y."/>
            <person name="Mashiguchi K."/>
            <person name="Awai K."/>
            <person name="Shimojima M."/>
            <person name="Masuda S."/>
            <person name="Iwai M."/>
            <person name="Nobusawa T."/>
            <person name="Narise T."/>
            <person name="Kondo S."/>
            <person name="Saito H."/>
            <person name="Sato R."/>
            <person name="Murakawa M."/>
            <person name="Ihara Y."/>
            <person name="Oshima-Yamada Y."/>
            <person name="Ohtaka K."/>
            <person name="Satoh M."/>
            <person name="Sonobe K."/>
            <person name="Ishii M."/>
            <person name="Ohtani R."/>
            <person name="Kanamori-Sato M."/>
            <person name="Honoki R."/>
            <person name="Miyazaki D."/>
            <person name="Mochizuki H."/>
            <person name="Umetsu J."/>
            <person name="Higashi K."/>
            <person name="Shibata D."/>
            <person name="Kamiya Y."/>
            <person name="Sato N."/>
            <person name="Nakamura Y."/>
            <person name="Tabata S."/>
            <person name="Ida S."/>
            <person name="Kurokawa K."/>
            <person name="Ohta H."/>
        </authorList>
    </citation>
    <scope>NUCLEOTIDE SEQUENCE [LARGE SCALE GENOMIC DNA]</scope>
    <source>
        <strain evidence="2 3">NIES-2285</strain>
    </source>
</reference>
<dbReference type="EMBL" id="DF236971">
    <property type="protein sequence ID" value="GAQ78973.1"/>
    <property type="molecule type" value="Genomic_DNA"/>
</dbReference>
<gene>
    <name evidence="2" type="ORF">KFL_000220050</name>
</gene>
<dbReference type="PANTHER" id="PTHR15852">
    <property type="entry name" value="PLASTID TRANSCRIPTIONALLY ACTIVE PROTEIN"/>
    <property type="match status" value="1"/>
</dbReference>
<dbReference type="STRING" id="105231.A0A1Y1HLV8"/>
<name>A0A1Y1HLV8_KLENI</name>
<dbReference type="Proteomes" id="UP000054558">
    <property type="component" value="Unassembled WGS sequence"/>
</dbReference>
<evidence type="ECO:0000313" key="3">
    <source>
        <dbReference type="Proteomes" id="UP000054558"/>
    </source>
</evidence>
<feature type="compositionally biased region" description="Low complexity" evidence="1">
    <location>
        <begin position="1"/>
        <end position="12"/>
    </location>
</feature>
<sequence length="134" mass="14233">MQRSPSTLLRSSLSEDNRPGSNPGVKLQRTRNVLESVYQMSAVENPRDPVLDTSKAAEVRGVTVAAPTISVRTGGEECSWCDREGSIECMTCAGSGLYVEPCLESAGVIVKVTCLGCGGSGRILCPHCGGRRHH</sequence>
<dbReference type="PANTHER" id="PTHR15852:SF13">
    <property type="entry name" value="DNAJ_HSP40 CYSTEINE-RICH DOMAIN SUPERFAMILY PROTEIN"/>
    <property type="match status" value="1"/>
</dbReference>
<keyword evidence="3" id="KW-1185">Reference proteome</keyword>
<accession>A0A1Y1HLV8</accession>
<organism evidence="2 3">
    <name type="scientific">Klebsormidium nitens</name>
    <name type="common">Green alga</name>
    <name type="synonym">Ulothrix nitens</name>
    <dbReference type="NCBI Taxonomy" id="105231"/>
    <lineage>
        <taxon>Eukaryota</taxon>
        <taxon>Viridiplantae</taxon>
        <taxon>Streptophyta</taxon>
        <taxon>Klebsormidiophyceae</taxon>
        <taxon>Klebsormidiales</taxon>
        <taxon>Klebsormidiaceae</taxon>
        <taxon>Klebsormidium</taxon>
    </lineage>
</organism>
<dbReference type="AlphaFoldDB" id="A0A1Y1HLV8"/>
<proteinExistence type="predicted"/>
<dbReference type="SUPFAM" id="SSF57938">
    <property type="entry name" value="DnaJ/Hsp40 cysteine-rich domain"/>
    <property type="match status" value="1"/>
</dbReference>
<dbReference type="OMA" id="IPCNSAN"/>
<evidence type="ECO:0000313" key="2">
    <source>
        <dbReference type="EMBL" id="GAQ78973.1"/>
    </source>
</evidence>
<dbReference type="InterPro" id="IPR036410">
    <property type="entry name" value="HSP_DnaJ_Cys-rich_dom_sf"/>
</dbReference>